<comment type="similarity">
    <text evidence="1">Belongs to the N-CoR nuclear receptor corepressors family.</text>
</comment>
<evidence type="ECO:0000313" key="2">
    <source>
        <dbReference type="Ensembl" id="ENSOMEP00000012190.1"/>
    </source>
</evidence>
<reference evidence="2" key="2">
    <citation type="submission" date="2025-09" db="UniProtKB">
        <authorList>
            <consortium name="Ensembl"/>
        </authorList>
    </citation>
    <scope>IDENTIFICATION</scope>
</reference>
<proteinExistence type="inferred from homology"/>
<evidence type="ECO:0000313" key="3">
    <source>
        <dbReference type="Proteomes" id="UP000261560"/>
    </source>
</evidence>
<evidence type="ECO:0000256" key="1">
    <source>
        <dbReference type="ARBA" id="ARBA00010097"/>
    </source>
</evidence>
<dbReference type="PANTHER" id="PTHR13992:SF5">
    <property type="entry name" value="NUCLEAR RECEPTOR COREPRESSOR 1"/>
    <property type="match status" value="1"/>
</dbReference>
<protein>
    <submittedName>
        <fullName evidence="2">Uncharacterized protein</fullName>
    </submittedName>
</protein>
<organism evidence="2 3">
    <name type="scientific">Oryzias melastigma</name>
    <name type="common">Marine medaka</name>
    <dbReference type="NCBI Taxonomy" id="30732"/>
    <lineage>
        <taxon>Eukaryota</taxon>
        <taxon>Metazoa</taxon>
        <taxon>Chordata</taxon>
        <taxon>Craniata</taxon>
        <taxon>Vertebrata</taxon>
        <taxon>Euteleostomi</taxon>
        <taxon>Actinopterygii</taxon>
        <taxon>Neopterygii</taxon>
        <taxon>Teleostei</taxon>
        <taxon>Neoteleostei</taxon>
        <taxon>Acanthomorphata</taxon>
        <taxon>Ovalentaria</taxon>
        <taxon>Atherinomorphae</taxon>
        <taxon>Beloniformes</taxon>
        <taxon>Adrianichthyidae</taxon>
        <taxon>Oryziinae</taxon>
        <taxon>Oryzias</taxon>
    </lineage>
</organism>
<dbReference type="Ensembl" id="ENSOMET00000019492.1">
    <property type="protein sequence ID" value="ENSOMEP00000012190.1"/>
    <property type="gene ID" value="ENSOMEG00000013558.1"/>
</dbReference>
<dbReference type="PaxDb" id="30732-ENSOMEP00000012190"/>
<dbReference type="InterPro" id="IPR051571">
    <property type="entry name" value="N-CoR_corepressor"/>
</dbReference>
<accession>A0A3B3C2Z0</accession>
<dbReference type="GO" id="GO:0000785">
    <property type="term" value="C:chromatin"/>
    <property type="evidence" value="ECO:0007669"/>
    <property type="project" value="TreeGrafter"/>
</dbReference>
<dbReference type="GO" id="GO:0003714">
    <property type="term" value="F:transcription corepressor activity"/>
    <property type="evidence" value="ECO:0007669"/>
    <property type="project" value="TreeGrafter"/>
</dbReference>
<sequence>ISRSQDPPNTRHGAAERNRFIKLHYVPFFLQEFAVQDYRTHMQDPQGRRRLSLLSEFHPGIERPPERRHGYEPQFHSITAQPEHEALEAKRPRMEIVAEPHITRTPSTAGGLVLPMTHSGQDSLRATVEVKKVGLIHYLKMLSNLGKIENEFLACCA</sequence>
<name>A0A3B3C2Z0_ORYME</name>
<dbReference type="GO" id="GO:0000122">
    <property type="term" value="P:negative regulation of transcription by RNA polymerase II"/>
    <property type="evidence" value="ECO:0007669"/>
    <property type="project" value="TreeGrafter"/>
</dbReference>
<dbReference type="GeneTree" id="ENSGT00940000155093"/>
<keyword evidence="3" id="KW-1185">Reference proteome</keyword>
<dbReference type="GO" id="GO:0046966">
    <property type="term" value="F:nuclear thyroid hormone receptor binding"/>
    <property type="evidence" value="ECO:0007669"/>
    <property type="project" value="TreeGrafter"/>
</dbReference>
<dbReference type="PANTHER" id="PTHR13992">
    <property type="entry name" value="NUCLEAR RECEPTOR CO-REPRESSOR RELATED NCOR"/>
    <property type="match status" value="1"/>
</dbReference>
<dbReference type="Proteomes" id="UP000261560">
    <property type="component" value="Unplaced"/>
</dbReference>
<dbReference type="AlphaFoldDB" id="A0A3B3C2Z0"/>
<dbReference type="STRING" id="30732.ENSOMEP00000012190"/>
<reference evidence="2" key="1">
    <citation type="submission" date="2025-08" db="UniProtKB">
        <authorList>
            <consortium name="Ensembl"/>
        </authorList>
    </citation>
    <scope>IDENTIFICATION</scope>
</reference>